<dbReference type="AlphaFoldDB" id="A0AAJ7TX25"/>
<evidence type="ECO:0000313" key="5">
    <source>
        <dbReference type="Proteomes" id="UP001318040"/>
    </source>
</evidence>
<evidence type="ECO:0000256" key="1">
    <source>
        <dbReference type="ARBA" id="ARBA00022801"/>
    </source>
</evidence>
<dbReference type="KEGG" id="pmrn:116951369"/>
<dbReference type="InterPro" id="IPR013094">
    <property type="entry name" value="AB_hydrolase_3"/>
</dbReference>
<proteinExistence type="predicted"/>
<evidence type="ECO:0000256" key="3">
    <source>
        <dbReference type="SAM" id="SignalP"/>
    </source>
</evidence>
<dbReference type="InterPro" id="IPR029058">
    <property type="entry name" value="AB_hydrolase_fold"/>
</dbReference>
<dbReference type="InterPro" id="IPR050300">
    <property type="entry name" value="GDXG_lipolytic_enzyme"/>
</dbReference>
<dbReference type="GeneID" id="116951369"/>
<feature type="chain" id="PRO_5042587407" evidence="3">
    <location>
        <begin position="25"/>
        <end position="722"/>
    </location>
</feature>
<evidence type="ECO:0000256" key="2">
    <source>
        <dbReference type="SAM" id="MobiDB-lite"/>
    </source>
</evidence>
<feature type="signal peptide" evidence="3">
    <location>
        <begin position="1"/>
        <end position="24"/>
    </location>
</feature>
<feature type="domain" description="Alpha/beta hydrolase fold-3" evidence="4">
    <location>
        <begin position="121"/>
        <end position="280"/>
    </location>
</feature>
<dbReference type="PANTHER" id="PTHR48081:SF8">
    <property type="entry name" value="ALPHA_BETA HYDROLASE FOLD-3 DOMAIN-CONTAINING PROTEIN-RELATED"/>
    <property type="match status" value="1"/>
</dbReference>
<dbReference type="Proteomes" id="UP001318040">
    <property type="component" value="Chromosome 43"/>
</dbReference>
<keyword evidence="3" id="KW-0732">Signal</keyword>
<accession>A0AAJ7TX25</accession>
<protein>
    <submittedName>
        <fullName evidence="6">Hormone-sensitive lipase-like</fullName>
    </submittedName>
</protein>
<dbReference type="PANTHER" id="PTHR48081">
    <property type="entry name" value="AB HYDROLASE SUPERFAMILY PROTEIN C4A8.06C"/>
    <property type="match status" value="1"/>
</dbReference>
<evidence type="ECO:0000259" key="4">
    <source>
        <dbReference type="Pfam" id="PF07859"/>
    </source>
</evidence>
<dbReference type="GO" id="GO:0016787">
    <property type="term" value="F:hydrolase activity"/>
    <property type="evidence" value="ECO:0007669"/>
    <property type="project" value="UniProtKB-KW"/>
</dbReference>
<name>A0AAJ7TX25_PETMA</name>
<feature type="compositionally biased region" description="Acidic residues" evidence="2">
    <location>
        <begin position="621"/>
        <end position="655"/>
    </location>
</feature>
<feature type="region of interest" description="Disordered" evidence="2">
    <location>
        <begin position="312"/>
        <end position="363"/>
    </location>
</feature>
<keyword evidence="5" id="KW-1185">Reference proteome</keyword>
<dbReference type="Gene3D" id="3.40.50.1820">
    <property type="entry name" value="alpha/beta hydrolase"/>
    <property type="match status" value="2"/>
</dbReference>
<keyword evidence="1" id="KW-0378">Hydrolase</keyword>
<sequence>MPWRALLLWPAVLLLSLLLRLLRGPLPPGLESPRRLRLLEAANLLLASLAWLGSRLGLGSQVLLMRRLRESVLRPSHARPDDPAVAVRNTRIDGVPVRIYTPRRVAGGETAAGTHRPRPTIIFFHGGGWMFGSVDSYDHVTKFLVKRTGAELISVEYRLAPEHPFPVPLGDCVRVARSVLGGGTVGAAAAAGPVALCGDSAGGNLATAVALTLARDARTGRRGLVKPLPSAQPVALALLYPSLQMIDLNLVSHAQSDSVPVLSRARTAAFCLAYIGAPQELVPAVLKGLHSSPRHRAGLRALVQEEEEEAAVAAQEGGEEGAAHGFTASTREDPSVGRMRRRMRKMRRSQPGGVTPCRVPGATHGAVGDAGGKASEYYADGGGVGGGGVGGGGVGGGGTERGFAGFASGIGEGGYGVYDTRDDDRGVGGGGGGNTTSLAAADSGAERRPPPGLSSVARACLDPLLCPLAVGDGWLRRLPRRLLVLSCEHDVLRDEARALAARARRCGLHVTRHHAAHGFHGVLNFYGRDERGVAAGWPGGDGGDGGGVDGGPVRDGGDGGGVDGGPVRGGGDGGADGRVRGGGVGAVDVHGDDDDGSGGGGRTRTRHVAATNDNNPAAAAADDDDADDDDDDDESSDRAADDDDDSDDDDDDDDGGGGGGDGAERPPSSGPCWLCAWFWPSPVCWLCSRPIIAFRCGEEALEATAAFLRRSLAAAVRHKKTK</sequence>
<dbReference type="RefSeq" id="XP_032825791.1">
    <property type="nucleotide sequence ID" value="XM_032969900.1"/>
</dbReference>
<reference evidence="6" key="1">
    <citation type="submission" date="2025-08" db="UniProtKB">
        <authorList>
            <consortium name="RefSeq"/>
        </authorList>
    </citation>
    <scope>IDENTIFICATION</scope>
    <source>
        <tissue evidence="6">Sperm</tissue>
    </source>
</reference>
<feature type="region of interest" description="Disordered" evidence="2">
    <location>
        <begin position="422"/>
        <end position="452"/>
    </location>
</feature>
<dbReference type="SUPFAM" id="SSF53474">
    <property type="entry name" value="alpha/beta-Hydrolases"/>
    <property type="match status" value="1"/>
</dbReference>
<feature type="compositionally biased region" description="Basic residues" evidence="2">
    <location>
        <begin position="338"/>
        <end position="348"/>
    </location>
</feature>
<feature type="compositionally biased region" description="Gly residues" evidence="2">
    <location>
        <begin position="537"/>
        <end position="585"/>
    </location>
</feature>
<gene>
    <name evidence="6" type="primary">LOC116951369</name>
</gene>
<dbReference type="Pfam" id="PF07859">
    <property type="entry name" value="Abhydrolase_3"/>
    <property type="match status" value="1"/>
</dbReference>
<organism evidence="5 6">
    <name type="scientific">Petromyzon marinus</name>
    <name type="common">Sea lamprey</name>
    <dbReference type="NCBI Taxonomy" id="7757"/>
    <lineage>
        <taxon>Eukaryota</taxon>
        <taxon>Metazoa</taxon>
        <taxon>Chordata</taxon>
        <taxon>Craniata</taxon>
        <taxon>Vertebrata</taxon>
        <taxon>Cyclostomata</taxon>
        <taxon>Hyperoartia</taxon>
        <taxon>Petromyzontiformes</taxon>
        <taxon>Petromyzontidae</taxon>
        <taxon>Petromyzon</taxon>
    </lineage>
</organism>
<evidence type="ECO:0000313" key="6">
    <source>
        <dbReference type="RefSeq" id="XP_032825791.1"/>
    </source>
</evidence>
<feature type="region of interest" description="Disordered" evidence="2">
    <location>
        <begin position="536"/>
        <end position="667"/>
    </location>
</feature>